<dbReference type="FunFam" id="3.40.50.300:FF:000224">
    <property type="entry name" value="Energy-coupling factor transporter ATP-binding protein EcfA"/>
    <property type="match status" value="1"/>
</dbReference>
<comment type="function">
    <text evidence="10">Probably part of an ABC transporter complex. Responsible for energy coupling to the transport system.</text>
</comment>
<evidence type="ECO:0000259" key="11">
    <source>
        <dbReference type="PROSITE" id="PS50893"/>
    </source>
</evidence>
<dbReference type="EMBL" id="DTHV01000129">
    <property type="protein sequence ID" value="HGW60580.1"/>
    <property type="molecule type" value="Genomic_DNA"/>
</dbReference>
<dbReference type="Pfam" id="PF12558">
    <property type="entry name" value="DUF3744"/>
    <property type="match status" value="1"/>
</dbReference>
<keyword evidence="6" id="KW-0547">Nucleotide-binding</keyword>
<protein>
    <submittedName>
        <fullName evidence="12">ABC transporter ATP-binding protein</fullName>
    </submittedName>
</protein>
<evidence type="ECO:0000256" key="9">
    <source>
        <dbReference type="ARBA" id="ARBA00023136"/>
    </source>
</evidence>
<keyword evidence="3" id="KW-0813">Transport</keyword>
<comment type="subcellular location">
    <subcellularLocation>
        <location evidence="1">Cell membrane</location>
        <topology evidence="1">Peripheral membrane protein</topology>
    </subcellularLocation>
</comment>
<dbReference type="GO" id="GO:0042626">
    <property type="term" value="F:ATPase-coupled transmembrane transporter activity"/>
    <property type="evidence" value="ECO:0007669"/>
    <property type="project" value="TreeGrafter"/>
</dbReference>
<evidence type="ECO:0000256" key="8">
    <source>
        <dbReference type="ARBA" id="ARBA00022967"/>
    </source>
</evidence>
<evidence type="ECO:0000256" key="7">
    <source>
        <dbReference type="ARBA" id="ARBA00022840"/>
    </source>
</evidence>
<dbReference type="PANTHER" id="PTHR43553:SF26">
    <property type="entry name" value="ABC TRANSPORTER ATP-BINDING PROTEIN BC_2655-RELATED"/>
    <property type="match status" value="1"/>
</dbReference>
<accession>A0A7C4Y4G0</accession>
<evidence type="ECO:0000256" key="4">
    <source>
        <dbReference type="ARBA" id="ARBA00022475"/>
    </source>
</evidence>
<feature type="domain" description="ABC transporter" evidence="11">
    <location>
        <begin position="313"/>
        <end position="546"/>
    </location>
</feature>
<organism evidence="12">
    <name type="scientific">Caldisericum exile</name>
    <dbReference type="NCBI Taxonomy" id="693075"/>
    <lineage>
        <taxon>Bacteria</taxon>
        <taxon>Pseudomonadati</taxon>
        <taxon>Caldisericota/Cryosericota group</taxon>
        <taxon>Caldisericota</taxon>
        <taxon>Caldisericia</taxon>
        <taxon>Caldisericales</taxon>
        <taxon>Caldisericaceae</taxon>
        <taxon>Caldisericum</taxon>
    </lineage>
</organism>
<evidence type="ECO:0000256" key="1">
    <source>
        <dbReference type="ARBA" id="ARBA00004202"/>
    </source>
</evidence>
<evidence type="ECO:0000256" key="10">
    <source>
        <dbReference type="ARBA" id="ARBA00025157"/>
    </source>
</evidence>
<evidence type="ECO:0000256" key="6">
    <source>
        <dbReference type="ARBA" id="ARBA00022741"/>
    </source>
</evidence>
<dbReference type="Pfam" id="PF00005">
    <property type="entry name" value="ABC_tran"/>
    <property type="match status" value="2"/>
</dbReference>
<dbReference type="InterPro" id="IPR022216">
    <property type="entry name" value="ABC_Co_transporter"/>
</dbReference>
<keyword evidence="8" id="KW-1278">Translocase</keyword>
<dbReference type="CDD" id="cd03225">
    <property type="entry name" value="ABC_cobalt_CbiO_domain1"/>
    <property type="match status" value="2"/>
</dbReference>
<evidence type="ECO:0000256" key="2">
    <source>
        <dbReference type="ARBA" id="ARBA00005417"/>
    </source>
</evidence>
<dbReference type="InterPro" id="IPR003593">
    <property type="entry name" value="AAA+_ATPase"/>
</dbReference>
<evidence type="ECO:0000313" key="12">
    <source>
        <dbReference type="EMBL" id="HGW60580.1"/>
    </source>
</evidence>
<dbReference type="GO" id="GO:0005524">
    <property type="term" value="F:ATP binding"/>
    <property type="evidence" value="ECO:0007669"/>
    <property type="project" value="UniProtKB-KW"/>
</dbReference>
<dbReference type="GO" id="GO:0016887">
    <property type="term" value="F:ATP hydrolysis activity"/>
    <property type="evidence" value="ECO:0007669"/>
    <property type="project" value="InterPro"/>
</dbReference>
<keyword evidence="7 12" id="KW-0067">ATP-binding</keyword>
<dbReference type="PROSITE" id="PS00211">
    <property type="entry name" value="ABC_TRANSPORTER_1"/>
    <property type="match status" value="1"/>
</dbReference>
<dbReference type="Gene3D" id="3.40.50.300">
    <property type="entry name" value="P-loop containing nucleotide triphosphate hydrolases"/>
    <property type="match status" value="2"/>
</dbReference>
<sequence>MEKVRAFQDPIIDFENFSFKYYIQSEPTLKNINLKIYEGEKVLIVGPSGSGKTTIGHTLNGLIPFYYKGEIEGSLKIRGVETRNLSIFELSKIVGTVLQDADAQFLGLTVGEDIAFSLENDNVPQDIMKRRVRKVAEMVGVEEFLAQSPFELSGGQKQRTTVAGVLVDDVPILLFDEPLANLDPLTGKKAIEIIDEIHSNTKKTVIIIEHRIEDVLHRSVDRVVVINDGRIVGEFSPHELVSVHVLNEIGLREPLYISALKYADVEVTVDKSPGYIETLKLSERDVQHLKDWKELVSKNIERVPIKKDDVPLLKVENVNFSYDPGRPVLKNINFEVNKGEIIALVGKNGAGKSTLAKVLCGFVNVDSGNIYINGENINNRTIKERAEYIGFVMQDPNQMISKQIVYDEVSLGLHLRKLGKEEIEERVNEIAAVCGIKEFLKWPIQALSYGQKKRVTIASILVLKPSIVILDEPTAGQDFKHYSEIMNFLSYLNSLGMTFILITHDMHLMLEYAHRTIVLSSGEIIANDVPSKILTNREVIEKANLKETSLFELAERIGENPTEFVQCFIDYERNLRGKNANEIIHL</sequence>
<dbReference type="SMART" id="SM00382">
    <property type="entry name" value="AAA"/>
    <property type="match status" value="2"/>
</dbReference>
<dbReference type="NCBIfam" id="NF010167">
    <property type="entry name" value="PRK13648.1"/>
    <property type="match status" value="2"/>
</dbReference>
<comment type="caution">
    <text evidence="12">The sequence shown here is derived from an EMBL/GenBank/DDBJ whole genome shotgun (WGS) entry which is preliminary data.</text>
</comment>
<dbReference type="InterPro" id="IPR050095">
    <property type="entry name" value="ECF_ABC_transporter_ATP-bd"/>
</dbReference>
<dbReference type="FunFam" id="3.40.50.300:FF:001422">
    <property type="entry name" value="Cobalt ABC transporter ATP-binding protein"/>
    <property type="match status" value="1"/>
</dbReference>
<name>A0A7C4Y4G0_9BACT</name>
<comment type="similarity">
    <text evidence="2">Belongs to the ABC transporter superfamily.</text>
</comment>
<reference evidence="12" key="1">
    <citation type="journal article" date="2020" name="mSystems">
        <title>Genome- and Community-Level Interaction Insights into Carbon Utilization and Element Cycling Functions of Hydrothermarchaeota in Hydrothermal Sediment.</title>
        <authorList>
            <person name="Zhou Z."/>
            <person name="Liu Y."/>
            <person name="Xu W."/>
            <person name="Pan J."/>
            <person name="Luo Z.H."/>
            <person name="Li M."/>
        </authorList>
    </citation>
    <scope>NUCLEOTIDE SEQUENCE [LARGE SCALE GENOMIC DNA]</scope>
    <source>
        <strain evidence="12">SpSt-794</strain>
    </source>
</reference>
<dbReference type="InterPro" id="IPR003439">
    <property type="entry name" value="ABC_transporter-like_ATP-bd"/>
</dbReference>
<feature type="domain" description="ABC transporter" evidence="11">
    <location>
        <begin position="12"/>
        <end position="253"/>
    </location>
</feature>
<evidence type="ECO:0000256" key="5">
    <source>
        <dbReference type="ARBA" id="ARBA00022737"/>
    </source>
</evidence>
<proteinExistence type="inferred from homology"/>
<dbReference type="PANTHER" id="PTHR43553">
    <property type="entry name" value="HEAVY METAL TRANSPORTER"/>
    <property type="match status" value="1"/>
</dbReference>
<dbReference type="InterPro" id="IPR027417">
    <property type="entry name" value="P-loop_NTPase"/>
</dbReference>
<keyword evidence="5" id="KW-0677">Repeat</keyword>
<dbReference type="SUPFAM" id="SSF52540">
    <property type="entry name" value="P-loop containing nucleoside triphosphate hydrolases"/>
    <property type="match status" value="2"/>
</dbReference>
<dbReference type="AlphaFoldDB" id="A0A7C4Y4G0"/>
<gene>
    <name evidence="12" type="ORF">ENV82_04040</name>
</gene>
<dbReference type="InterPro" id="IPR017871">
    <property type="entry name" value="ABC_transporter-like_CS"/>
</dbReference>
<dbReference type="PROSITE" id="PS50893">
    <property type="entry name" value="ABC_TRANSPORTER_2"/>
    <property type="match status" value="2"/>
</dbReference>
<dbReference type="GO" id="GO:0043190">
    <property type="term" value="C:ATP-binding cassette (ABC) transporter complex"/>
    <property type="evidence" value="ECO:0007669"/>
    <property type="project" value="TreeGrafter"/>
</dbReference>
<keyword evidence="4" id="KW-1003">Cell membrane</keyword>
<keyword evidence="9" id="KW-0472">Membrane</keyword>
<evidence type="ECO:0000256" key="3">
    <source>
        <dbReference type="ARBA" id="ARBA00022448"/>
    </source>
</evidence>
<dbReference type="InterPro" id="IPR015856">
    <property type="entry name" value="ABC_transpr_CbiO/EcfA_su"/>
</dbReference>